<feature type="region of interest" description="Disordered" evidence="1">
    <location>
        <begin position="191"/>
        <end position="233"/>
    </location>
</feature>
<organism evidence="2 3">
    <name type="scientific">Methylobacterium symbioticum</name>
    <dbReference type="NCBI Taxonomy" id="2584084"/>
    <lineage>
        <taxon>Bacteria</taxon>
        <taxon>Pseudomonadati</taxon>
        <taxon>Pseudomonadota</taxon>
        <taxon>Alphaproteobacteria</taxon>
        <taxon>Hyphomicrobiales</taxon>
        <taxon>Methylobacteriaceae</taxon>
        <taxon>Methylobacterium</taxon>
    </lineage>
</organism>
<proteinExistence type="predicted"/>
<protein>
    <submittedName>
        <fullName evidence="2">Uncharacterized protein</fullName>
    </submittedName>
</protein>
<evidence type="ECO:0000313" key="3">
    <source>
        <dbReference type="Proteomes" id="UP000410984"/>
    </source>
</evidence>
<dbReference type="AlphaFoldDB" id="A0A509EL30"/>
<evidence type="ECO:0000313" key="2">
    <source>
        <dbReference type="EMBL" id="VUD75057.1"/>
    </source>
</evidence>
<keyword evidence="3" id="KW-1185">Reference proteome</keyword>
<evidence type="ECO:0000256" key="1">
    <source>
        <dbReference type="SAM" id="MobiDB-lite"/>
    </source>
</evidence>
<feature type="region of interest" description="Disordered" evidence="1">
    <location>
        <begin position="1"/>
        <end position="114"/>
    </location>
</feature>
<sequence length="233" mass="25538">MQVSKRPRRIDGRGRRIPAPSSAGRRGTRYPYAHTLGSAASRVSLQPGLRRQQDARSRNRVGPVPARASGRAHPGLRNSRLAKSLRRSVMIPTPSRSRRSRSRPAGAPSFYDLRPRPRRRFSAASVGFHTRAGVGAGGEFALAARFSNSRPVRAGQDVFARSGKGWADAQQRLPLLVPQARVIRVAPVRLSPRPCSTPGTPLGRAERRLAAPPSDQTPRPRRRGRRECVSHGP</sequence>
<accession>A0A509EL30</accession>
<reference evidence="2 3" key="1">
    <citation type="submission" date="2019-06" db="EMBL/GenBank/DDBJ databases">
        <authorList>
            <person name="Rodrigo-Torres L."/>
            <person name="Arahal R. D."/>
            <person name="Lucena T."/>
        </authorList>
    </citation>
    <scope>NUCLEOTIDE SEQUENCE [LARGE SCALE GENOMIC DNA]</scope>
    <source>
        <strain evidence="2 3">SB0023/3</strain>
    </source>
</reference>
<name>A0A509EL30_9HYPH</name>
<gene>
    <name evidence="2" type="ORF">MET9862_05697</name>
</gene>
<dbReference type="EMBL" id="CABFPH010000204">
    <property type="protein sequence ID" value="VUD75057.1"/>
    <property type="molecule type" value="Genomic_DNA"/>
</dbReference>
<dbReference type="Proteomes" id="UP000410984">
    <property type="component" value="Unassembled WGS sequence"/>
</dbReference>